<dbReference type="SUPFAM" id="SSF52833">
    <property type="entry name" value="Thioredoxin-like"/>
    <property type="match status" value="1"/>
</dbReference>
<dbReference type="PROSITE" id="PS51354">
    <property type="entry name" value="GLUTAREDOXIN_2"/>
    <property type="match status" value="1"/>
</dbReference>
<dbReference type="PANTHER" id="PTHR45669:SF12">
    <property type="entry name" value="EMB|CAB85507.1"/>
    <property type="match status" value="1"/>
</dbReference>
<dbReference type="Pfam" id="PF23733">
    <property type="entry name" value="GRXCR1-2_C"/>
    <property type="match status" value="1"/>
</dbReference>
<keyword evidence="3" id="KW-1185">Reference proteome</keyword>
<dbReference type="Proteomes" id="UP001189122">
    <property type="component" value="Unassembled WGS sequence"/>
</dbReference>
<dbReference type="EMBL" id="CACRZD030000008">
    <property type="protein sequence ID" value="CAA6663732.1"/>
    <property type="molecule type" value="Genomic_DNA"/>
</dbReference>
<dbReference type="PANTHER" id="PTHR45669">
    <property type="entry name" value="GLUTAREDOXIN DOMAIN-CONTAINING CYSTEINE-RICH PROTEIN CG12206-RELATED"/>
    <property type="match status" value="1"/>
</dbReference>
<evidence type="ECO:0000256" key="1">
    <source>
        <dbReference type="SAM" id="MobiDB-lite"/>
    </source>
</evidence>
<evidence type="ECO:0000313" key="2">
    <source>
        <dbReference type="EMBL" id="CAA2624274.1"/>
    </source>
</evidence>
<dbReference type="EMBL" id="LR743595">
    <property type="protein sequence ID" value="CAA2624274.1"/>
    <property type="molecule type" value="Genomic_DNA"/>
</dbReference>
<name>A0A7I8J191_SPIIN</name>
<dbReference type="InterPro" id="IPR036249">
    <property type="entry name" value="Thioredoxin-like_sf"/>
</dbReference>
<feature type="region of interest" description="Disordered" evidence="1">
    <location>
        <begin position="1"/>
        <end position="22"/>
    </location>
</feature>
<feature type="region of interest" description="Disordered" evidence="1">
    <location>
        <begin position="126"/>
        <end position="178"/>
    </location>
</feature>
<dbReference type="Gene3D" id="3.40.30.10">
    <property type="entry name" value="Glutaredoxin"/>
    <property type="match status" value="1"/>
</dbReference>
<sequence length="315" mass="35211">MEERRMPPPLFVTGGQKKATAEEPEIINAWELMEDLDDEIPMCPPAKKMPAKTKPLDGAVTSPRKQRAAGKENLCKPERLDLDPSRVLKPSVPRAVDRGRPQVDQVYFPQFEDPILRQRFWGEEELQPQPAVRSGTRRLLREGPLRGRGADQEDDLGNSPEAEARRRRRSIPVGKIREEVPPGREESVVLYTTTLRGSEGPSRTATTDISMDSGFREELRLLMGKREVRVPLLFVKGRLLGGAEEVLKLEEEGKLEKMLAGIPRAAAWCDGCGGMRFVLCMDCCGSCKVFDEGEKKTVRCAECNENGLIRCPICG</sequence>
<gene>
    <name evidence="2" type="ORF">SI7747_08010121</name>
</gene>
<protein>
    <submittedName>
        <fullName evidence="2">Uncharacterized protein</fullName>
    </submittedName>
</protein>
<accession>A0A7I8J191</accession>
<evidence type="ECO:0000313" key="3">
    <source>
        <dbReference type="Proteomes" id="UP001189122"/>
    </source>
</evidence>
<proteinExistence type="predicted"/>
<feature type="region of interest" description="Disordered" evidence="1">
    <location>
        <begin position="39"/>
        <end position="71"/>
    </location>
</feature>
<dbReference type="AlphaFoldDB" id="A0A7I8J191"/>
<reference evidence="2 3" key="1">
    <citation type="submission" date="2019-12" db="EMBL/GenBank/DDBJ databases">
        <authorList>
            <person name="Scholz U."/>
            <person name="Mascher M."/>
            <person name="Fiebig A."/>
        </authorList>
    </citation>
    <scope>NUCLEOTIDE SEQUENCE</scope>
</reference>
<feature type="compositionally biased region" description="Basic and acidic residues" evidence="1">
    <location>
        <begin position="139"/>
        <end position="151"/>
    </location>
</feature>
<organism evidence="2">
    <name type="scientific">Spirodela intermedia</name>
    <name type="common">Intermediate duckweed</name>
    <dbReference type="NCBI Taxonomy" id="51605"/>
    <lineage>
        <taxon>Eukaryota</taxon>
        <taxon>Viridiplantae</taxon>
        <taxon>Streptophyta</taxon>
        <taxon>Embryophyta</taxon>
        <taxon>Tracheophyta</taxon>
        <taxon>Spermatophyta</taxon>
        <taxon>Magnoliopsida</taxon>
        <taxon>Liliopsida</taxon>
        <taxon>Araceae</taxon>
        <taxon>Lemnoideae</taxon>
        <taxon>Spirodela</taxon>
    </lineage>
</organism>